<evidence type="ECO:0000313" key="2">
    <source>
        <dbReference type="EMBL" id="JAH96256.1"/>
    </source>
</evidence>
<reference evidence="2" key="2">
    <citation type="journal article" date="2015" name="Fish Shellfish Immunol.">
        <title>Early steps in the European eel (Anguilla anguilla)-Vibrio vulnificus interaction in the gills: Role of the RtxA13 toxin.</title>
        <authorList>
            <person name="Callol A."/>
            <person name="Pajuelo D."/>
            <person name="Ebbesson L."/>
            <person name="Teles M."/>
            <person name="MacKenzie S."/>
            <person name="Amaro C."/>
        </authorList>
    </citation>
    <scope>NUCLEOTIDE SEQUENCE</scope>
</reference>
<protein>
    <submittedName>
        <fullName evidence="2">Uncharacterized protein</fullName>
    </submittedName>
</protein>
<name>A0A0E9X1E7_ANGAN</name>
<dbReference type="AlphaFoldDB" id="A0A0E9X1E7"/>
<evidence type="ECO:0000256" key="1">
    <source>
        <dbReference type="SAM" id="MobiDB-lite"/>
    </source>
</evidence>
<feature type="region of interest" description="Disordered" evidence="1">
    <location>
        <begin position="68"/>
        <end position="88"/>
    </location>
</feature>
<dbReference type="EMBL" id="GBXM01012321">
    <property type="protein sequence ID" value="JAH96256.1"/>
    <property type="molecule type" value="Transcribed_RNA"/>
</dbReference>
<sequence>MPKSANVVGNIVAVSRGSRDGDGLGCFRIAPGELRFICDISSKAIRRLTKIAGRNLLLSKPQVRRDWLPSHSRQTNHAALTSHHTKVG</sequence>
<proteinExistence type="predicted"/>
<organism evidence="2">
    <name type="scientific">Anguilla anguilla</name>
    <name type="common">European freshwater eel</name>
    <name type="synonym">Muraena anguilla</name>
    <dbReference type="NCBI Taxonomy" id="7936"/>
    <lineage>
        <taxon>Eukaryota</taxon>
        <taxon>Metazoa</taxon>
        <taxon>Chordata</taxon>
        <taxon>Craniata</taxon>
        <taxon>Vertebrata</taxon>
        <taxon>Euteleostomi</taxon>
        <taxon>Actinopterygii</taxon>
        <taxon>Neopterygii</taxon>
        <taxon>Teleostei</taxon>
        <taxon>Anguilliformes</taxon>
        <taxon>Anguillidae</taxon>
        <taxon>Anguilla</taxon>
    </lineage>
</organism>
<reference evidence="2" key="1">
    <citation type="submission" date="2014-11" db="EMBL/GenBank/DDBJ databases">
        <authorList>
            <person name="Amaro Gonzalez C."/>
        </authorList>
    </citation>
    <scope>NUCLEOTIDE SEQUENCE</scope>
</reference>
<accession>A0A0E9X1E7</accession>